<sequence>MFTLLLSNHGIHSISDPLLRDYWVYEGSLTVPPCSEGVTWILFRYPLTVSQVQIEEFRGLRNHIKGAELLEGCDGNLGDNFRPTQPLNDRVIKAAFQ</sequence>
<dbReference type="Ensembl" id="ENSLLTT00000014549.1">
    <property type="protein sequence ID" value="ENSLLTP00000014001.1"/>
    <property type="gene ID" value="ENSLLTG00000010736.1"/>
</dbReference>
<feature type="domain" description="Alpha-carbonic anhydrase" evidence="2">
    <location>
        <begin position="1"/>
        <end position="96"/>
    </location>
</feature>
<dbReference type="PROSITE" id="PS51144">
    <property type="entry name" value="ALPHA_CA_2"/>
    <property type="match status" value="1"/>
</dbReference>
<dbReference type="GO" id="GO:0008270">
    <property type="term" value="F:zinc ion binding"/>
    <property type="evidence" value="ECO:0007669"/>
    <property type="project" value="InterPro"/>
</dbReference>
<evidence type="ECO:0000313" key="4">
    <source>
        <dbReference type="Proteomes" id="UP000694406"/>
    </source>
</evidence>
<evidence type="ECO:0000313" key="3">
    <source>
        <dbReference type="Ensembl" id="ENSLLTP00000014001.1"/>
    </source>
</evidence>
<keyword evidence="4" id="KW-1185">Reference proteome</keyword>
<reference evidence="3" key="2">
    <citation type="submission" date="2025-09" db="UniProtKB">
        <authorList>
            <consortium name="Ensembl"/>
        </authorList>
    </citation>
    <scope>IDENTIFICATION</scope>
</reference>
<dbReference type="GeneTree" id="ENSGT00940000158863"/>
<reference evidence="3" key="1">
    <citation type="submission" date="2025-08" db="UniProtKB">
        <authorList>
            <consortium name="Ensembl"/>
        </authorList>
    </citation>
    <scope>IDENTIFICATION</scope>
</reference>
<dbReference type="Gene3D" id="3.10.200.10">
    <property type="entry name" value="Alpha carbonic anhydrase"/>
    <property type="match status" value="1"/>
</dbReference>
<accession>A0A8C5WU61</accession>
<dbReference type="PANTHER" id="PTHR18952">
    <property type="entry name" value="CARBONIC ANHYDRASE"/>
    <property type="match status" value="1"/>
</dbReference>
<comment type="similarity">
    <text evidence="1">Belongs to the alpha-carbonic anhydrase family.</text>
</comment>
<dbReference type="GO" id="GO:0004089">
    <property type="term" value="F:carbonate dehydratase activity"/>
    <property type="evidence" value="ECO:0007669"/>
    <property type="project" value="InterPro"/>
</dbReference>
<organism evidence="3 4">
    <name type="scientific">Laticauda laticaudata</name>
    <name type="common">Blue-ringed sea krait</name>
    <name type="synonym">Blue-lipped sea krait</name>
    <dbReference type="NCBI Taxonomy" id="8630"/>
    <lineage>
        <taxon>Eukaryota</taxon>
        <taxon>Metazoa</taxon>
        <taxon>Chordata</taxon>
        <taxon>Craniata</taxon>
        <taxon>Vertebrata</taxon>
        <taxon>Euteleostomi</taxon>
        <taxon>Lepidosauria</taxon>
        <taxon>Squamata</taxon>
        <taxon>Bifurcata</taxon>
        <taxon>Unidentata</taxon>
        <taxon>Episquamata</taxon>
        <taxon>Toxicofera</taxon>
        <taxon>Serpentes</taxon>
        <taxon>Colubroidea</taxon>
        <taxon>Elapidae</taxon>
        <taxon>Laticaudinae</taxon>
        <taxon>Laticauda</taxon>
    </lineage>
</organism>
<proteinExistence type="inferred from homology"/>
<dbReference type="InterPro" id="IPR023561">
    <property type="entry name" value="Carbonic_anhydrase_a-class"/>
</dbReference>
<dbReference type="Proteomes" id="UP000694406">
    <property type="component" value="Unplaced"/>
</dbReference>
<evidence type="ECO:0000256" key="1">
    <source>
        <dbReference type="ARBA" id="ARBA00010718"/>
    </source>
</evidence>
<name>A0A8C5WU61_LATLA</name>
<dbReference type="InterPro" id="IPR036398">
    <property type="entry name" value="CA_dom_sf"/>
</dbReference>
<dbReference type="SUPFAM" id="SSF51069">
    <property type="entry name" value="Carbonic anhydrase"/>
    <property type="match status" value="1"/>
</dbReference>
<dbReference type="AlphaFoldDB" id="A0A8C5WU61"/>
<gene>
    <name evidence="3" type="primary">CA8</name>
</gene>
<dbReference type="PANTHER" id="PTHR18952:SF104">
    <property type="entry name" value="CARBONIC ANHYDRASE-RELATED PROTEIN"/>
    <property type="match status" value="1"/>
</dbReference>
<dbReference type="InterPro" id="IPR001148">
    <property type="entry name" value="CA_dom"/>
</dbReference>
<protein>
    <submittedName>
        <fullName evidence="3">Carbonic anhydrase 8</fullName>
    </submittedName>
</protein>
<evidence type="ECO:0000259" key="2">
    <source>
        <dbReference type="PROSITE" id="PS51144"/>
    </source>
</evidence>
<dbReference type="Pfam" id="PF00194">
    <property type="entry name" value="Carb_anhydrase"/>
    <property type="match status" value="1"/>
</dbReference>